<dbReference type="PANTHER" id="PTHR30419:SF24">
    <property type="entry name" value="HTH-TYPE TRANSCRIPTIONAL REGULATOR CZCR"/>
    <property type="match status" value="1"/>
</dbReference>
<dbReference type="InterPro" id="IPR036390">
    <property type="entry name" value="WH_DNA-bd_sf"/>
</dbReference>
<organism evidence="6 7">
    <name type="scientific">Apilactobacillus kunkeei DSM 12361 = ATCC 700308</name>
    <dbReference type="NCBI Taxonomy" id="1423768"/>
    <lineage>
        <taxon>Bacteria</taxon>
        <taxon>Bacillati</taxon>
        <taxon>Bacillota</taxon>
        <taxon>Bacilli</taxon>
        <taxon>Lactobacillales</taxon>
        <taxon>Lactobacillaceae</taxon>
        <taxon>Apilactobacillus</taxon>
    </lineage>
</organism>
<name>A0A0R1FQB0_9LACO</name>
<dbReference type="Pfam" id="PF03466">
    <property type="entry name" value="LysR_substrate"/>
    <property type="match status" value="1"/>
</dbReference>
<evidence type="ECO:0000313" key="6">
    <source>
        <dbReference type="EMBL" id="KRK24056.1"/>
    </source>
</evidence>
<keyword evidence="4" id="KW-0804">Transcription</keyword>
<sequence>MYMISFSYQAFVTVVSEESFHHAAQKLEVTPSAISHSIDKLEKQLGFSLLIRDRSGVKLTEDGKDVLPIIQDILNNEERLQQEANKIKGLTSGTVRLGAFSSVCINWLPTIIHNFHNQFPNVKVELIQSDFNDITLQARQGKIDLGFTCQPINERLVKALLVKDKIYCITPKDFVPANGKSITKKDVENQHFILQKSDYDGDTKAVLDQYNVAPNSIQFSIDDQSIIAMVESGLGMGILPKLAFQRINGDVALYPFDDDFYRSIFMVMNSVQMKTPAAQKMVSCIREFIESNYPDGYLK</sequence>
<keyword evidence="2" id="KW-0805">Transcription regulation</keyword>
<evidence type="ECO:0000256" key="1">
    <source>
        <dbReference type="ARBA" id="ARBA00009437"/>
    </source>
</evidence>
<reference evidence="6 7" key="1">
    <citation type="journal article" date="2015" name="Genome Announc.">
        <title>Expanding the biotechnology potential of lactobacilli through comparative genomics of 213 strains and associated genera.</title>
        <authorList>
            <person name="Sun Z."/>
            <person name="Harris H.M."/>
            <person name="McCann A."/>
            <person name="Guo C."/>
            <person name="Argimon S."/>
            <person name="Zhang W."/>
            <person name="Yang X."/>
            <person name="Jeffery I.B."/>
            <person name="Cooney J.C."/>
            <person name="Kagawa T.F."/>
            <person name="Liu W."/>
            <person name="Song Y."/>
            <person name="Salvetti E."/>
            <person name="Wrobel A."/>
            <person name="Rasinkangas P."/>
            <person name="Parkhill J."/>
            <person name="Rea M.C."/>
            <person name="O'Sullivan O."/>
            <person name="Ritari J."/>
            <person name="Douillard F.P."/>
            <person name="Paul Ross R."/>
            <person name="Yang R."/>
            <person name="Briner A.E."/>
            <person name="Felis G.E."/>
            <person name="de Vos W.M."/>
            <person name="Barrangou R."/>
            <person name="Klaenhammer T.R."/>
            <person name="Caufield P.W."/>
            <person name="Cui Y."/>
            <person name="Zhang H."/>
            <person name="O'Toole P.W."/>
        </authorList>
    </citation>
    <scope>NUCLEOTIDE SEQUENCE [LARGE SCALE GENOMIC DNA]</scope>
    <source>
        <strain evidence="6 7">DSM 12361</strain>
    </source>
</reference>
<gene>
    <name evidence="6" type="ORF">FD43_GL001186</name>
</gene>
<dbReference type="InterPro" id="IPR005119">
    <property type="entry name" value="LysR_subst-bd"/>
</dbReference>
<dbReference type="PANTHER" id="PTHR30419">
    <property type="entry name" value="HTH-TYPE TRANSCRIPTIONAL REGULATOR YBHD"/>
    <property type="match status" value="1"/>
</dbReference>
<dbReference type="SUPFAM" id="SSF46785">
    <property type="entry name" value="Winged helix' DNA-binding domain"/>
    <property type="match status" value="1"/>
</dbReference>
<dbReference type="Gene3D" id="1.10.10.10">
    <property type="entry name" value="Winged helix-like DNA-binding domain superfamily/Winged helix DNA-binding domain"/>
    <property type="match status" value="1"/>
</dbReference>
<dbReference type="GO" id="GO:0005829">
    <property type="term" value="C:cytosol"/>
    <property type="evidence" value="ECO:0007669"/>
    <property type="project" value="TreeGrafter"/>
</dbReference>
<evidence type="ECO:0000256" key="3">
    <source>
        <dbReference type="ARBA" id="ARBA00023125"/>
    </source>
</evidence>
<dbReference type="GO" id="GO:0003677">
    <property type="term" value="F:DNA binding"/>
    <property type="evidence" value="ECO:0007669"/>
    <property type="project" value="UniProtKB-KW"/>
</dbReference>
<dbReference type="PATRIC" id="fig|1423768.4.peg.1198"/>
<feature type="domain" description="HTH lysR-type" evidence="5">
    <location>
        <begin position="9"/>
        <end position="60"/>
    </location>
</feature>
<evidence type="ECO:0000256" key="2">
    <source>
        <dbReference type="ARBA" id="ARBA00023015"/>
    </source>
</evidence>
<proteinExistence type="inferred from homology"/>
<comment type="caution">
    <text evidence="6">The sequence shown here is derived from an EMBL/GenBank/DDBJ whole genome shotgun (WGS) entry which is preliminary data.</text>
</comment>
<protein>
    <submittedName>
        <fullName evidence="6">Cysb-like cys regulon transcriptional activator</fullName>
    </submittedName>
</protein>
<dbReference type="PROSITE" id="PS50931">
    <property type="entry name" value="HTH_LYSR"/>
    <property type="match status" value="1"/>
</dbReference>
<dbReference type="Gene3D" id="3.40.190.10">
    <property type="entry name" value="Periplasmic binding protein-like II"/>
    <property type="match status" value="2"/>
</dbReference>
<accession>A0A0R1FQB0</accession>
<dbReference type="AlphaFoldDB" id="A0A0R1FQB0"/>
<dbReference type="CDD" id="cd05466">
    <property type="entry name" value="PBP2_LTTR_substrate"/>
    <property type="match status" value="1"/>
</dbReference>
<dbReference type="Proteomes" id="UP000051794">
    <property type="component" value="Unassembled WGS sequence"/>
</dbReference>
<dbReference type="SUPFAM" id="SSF53850">
    <property type="entry name" value="Periplasmic binding protein-like II"/>
    <property type="match status" value="1"/>
</dbReference>
<comment type="similarity">
    <text evidence="1">Belongs to the LysR transcriptional regulatory family.</text>
</comment>
<evidence type="ECO:0000313" key="7">
    <source>
        <dbReference type="Proteomes" id="UP000051794"/>
    </source>
</evidence>
<keyword evidence="3" id="KW-0238">DNA-binding</keyword>
<dbReference type="EMBL" id="AZCK01000004">
    <property type="protein sequence ID" value="KRK24056.1"/>
    <property type="molecule type" value="Genomic_DNA"/>
</dbReference>
<dbReference type="InterPro" id="IPR050950">
    <property type="entry name" value="HTH-type_LysR_regulators"/>
</dbReference>
<dbReference type="FunFam" id="1.10.10.10:FF:000001">
    <property type="entry name" value="LysR family transcriptional regulator"/>
    <property type="match status" value="1"/>
</dbReference>
<evidence type="ECO:0000259" key="5">
    <source>
        <dbReference type="PROSITE" id="PS50931"/>
    </source>
</evidence>
<evidence type="ECO:0000256" key="4">
    <source>
        <dbReference type="ARBA" id="ARBA00023163"/>
    </source>
</evidence>
<dbReference type="Pfam" id="PF00126">
    <property type="entry name" value="HTH_1"/>
    <property type="match status" value="1"/>
</dbReference>
<dbReference type="InterPro" id="IPR036388">
    <property type="entry name" value="WH-like_DNA-bd_sf"/>
</dbReference>
<dbReference type="InterPro" id="IPR000847">
    <property type="entry name" value="LysR_HTH_N"/>
</dbReference>
<dbReference type="GO" id="GO:0003700">
    <property type="term" value="F:DNA-binding transcription factor activity"/>
    <property type="evidence" value="ECO:0007669"/>
    <property type="project" value="InterPro"/>
</dbReference>